<evidence type="ECO:0000256" key="1">
    <source>
        <dbReference type="SAM" id="MobiDB-lite"/>
    </source>
</evidence>
<proteinExistence type="predicted"/>
<reference evidence="3" key="2">
    <citation type="submission" date="2025-08" db="UniProtKB">
        <authorList>
            <consortium name="RefSeq"/>
        </authorList>
    </citation>
    <scope>IDENTIFICATION</scope>
</reference>
<feature type="compositionally biased region" description="Polar residues" evidence="1">
    <location>
        <begin position="262"/>
        <end position="278"/>
    </location>
</feature>
<feature type="compositionally biased region" description="Polar residues" evidence="1">
    <location>
        <begin position="447"/>
        <end position="460"/>
    </location>
</feature>
<feature type="region of interest" description="Disordered" evidence="1">
    <location>
        <begin position="1"/>
        <end position="79"/>
    </location>
</feature>
<evidence type="ECO:0000313" key="3">
    <source>
        <dbReference type="RefSeq" id="XP_020638800.2"/>
    </source>
</evidence>
<dbReference type="GeneID" id="110073687"/>
<accession>A0A6J0SVB7</accession>
<gene>
    <name evidence="3" type="primary">TROAP</name>
</gene>
<dbReference type="CTD" id="10024"/>
<dbReference type="AlphaFoldDB" id="A0A6J0SVB7"/>
<name>A0A6J0SVB7_9SAUR</name>
<reference evidence="2" key="1">
    <citation type="submission" date="2025-05" db="UniProtKB">
        <authorList>
            <consortium name="RefSeq"/>
        </authorList>
    </citation>
    <scope>NUCLEOTIDE SEQUENCE [LARGE SCALE GENOMIC DNA]</scope>
</reference>
<organism evidence="2 3">
    <name type="scientific">Pogona vitticeps</name>
    <name type="common">central bearded dragon</name>
    <dbReference type="NCBI Taxonomy" id="103695"/>
    <lineage>
        <taxon>Eukaryota</taxon>
        <taxon>Metazoa</taxon>
        <taxon>Chordata</taxon>
        <taxon>Craniata</taxon>
        <taxon>Vertebrata</taxon>
        <taxon>Euteleostomi</taxon>
        <taxon>Lepidosauria</taxon>
        <taxon>Squamata</taxon>
        <taxon>Bifurcata</taxon>
        <taxon>Unidentata</taxon>
        <taxon>Episquamata</taxon>
        <taxon>Toxicofera</taxon>
        <taxon>Iguania</taxon>
        <taxon>Acrodonta</taxon>
        <taxon>Agamidae</taxon>
        <taxon>Amphibolurinae</taxon>
        <taxon>Pogona</taxon>
    </lineage>
</organism>
<dbReference type="RefSeq" id="XP_020638800.2">
    <property type="nucleotide sequence ID" value="XM_020783141.2"/>
</dbReference>
<feature type="region of interest" description="Disordered" evidence="1">
    <location>
        <begin position="235"/>
        <end position="289"/>
    </location>
</feature>
<feature type="region of interest" description="Disordered" evidence="1">
    <location>
        <begin position="447"/>
        <end position="470"/>
    </location>
</feature>
<dbReference type="PANTHER" id="PTHR15289:SF3">
    <property type="entry name" value="TASTIN"/>
    <property type="match status" value="1"/>
</dbReference>
<dbReference type="PANTHER" id="PTHR15289">
    <property type="entry name" value="TASTIN"/>
    <property type="match status" value="1"/>
</dbReference>
<sequence>MARAGKENLLGALPFRQTPAKVGQKESTPRVSSSLSSSKIPVLFKSRVPPELKQSQQQSPLQQVCPSSPNSKAVKDPKMPPTVSALGAAVLKPAAGLLPKSLSREPLGEVQLSTCGQRNDSNTSVGKEPSAVEFVPDVAALASILSNTGLTHHMLSTTQKPSLARRVPLRGRRLCSASIGTARGAPAANLARMSHIARSTLKDADHPQSYSLTLNTQELKALSTTFKNFDSQHRLEAAKPSQSTENLGVGKCPDSGARPNAECSSSVTTTGVPLQSNLTEKKDTAGSSWKEEEFVPDPAAKASIFSNVGLSHFAFGANGKLSLAQRVPMKDVRKNPLTSGGTKGENAFSCGPCARVSSTGKFGRVSCYSTQGCKGLEKSQSSGTELTNTPGNRCLVVDCSPYGLARRIPVAGTQSLRRSPWTYGRVPTSSCPKLRRGAAQHLTETQQVMSEASVAPQITSPGAKEEGTPSSWEKVAVRLFDEEVAASVRRGPAVPVITPEMGKLQRIELLAELLQQEVNSGMGPDVAPSLEKLHKLLSVRSSPALEAPQPCLPCTPLQDPRSDACKPTLGSALTAPPEPGTALTGQHPVCPAPSVRLVQLPSSNTGNSDHMKHRLSEVLRAPQHFLEACLNDECAFYTARVPSATQPSIQRCKEPVAKMLDALDTVHFIPISSHQSRLVEEERSLSS</sequence>
<keyword evidence="2" id="KW-1185">Reference proteome</keyword>
<protein>
    <submittedName>
        <fullName evidence="3">Tastin isoform X1</fullName>
    </submittedName>
</protein>
<feature type="compositionally biased region" description="Basic and acidic residues" evidence="1">
    <location>
        <begin position="279"/>
        <end position="289"/>
    </location>
</feature>
<dbReference type="InterPro" id="IPR026133">
    <property type="entry name" value="Tastin"/>
</dbReference>
<feature type="compositionally biased region" description="Low complexity" evidence="1">
    <location>
        <begin position="49"/>
        <end position="69"/>
    </location>
</feature>
<evidence type="ECO:0000313" key="2">
    <source>
        <dbReference type="Proteomes" id="UP001652642"/>
    </source>
</evidence>
<dbReference type="Proteomes" id="UP001652642">
    <property type="component" value="Chromosome 2"/>
</dbReference>